<evidence type="ECO:0000256" key="8">
    <source>
        <dbReference type="ARBA" id="ARBA00022989"/>
    </source>
</evidence>
<keyword evidence="6 11" id="KW-0812">Transmembrane</keyword>
<dbReference type="SMART" id="SM00388">
    <property type="entry name" value="HisKA"/>
    <property type="match status" value="1"/>
</dbReference>
<evidence type="ECO:0000256" key="6">
    <source>
        <dbReference type="ARBA" id="ARBA00022692"/>
    </source>
</evidence>
<dbReference type="InterPro" id="IPR003594">
    <property type="entry name" value="HATPase_dom"/>
</dbReference>
<dbReference type="Pfam" id="PF08521">
    <property type="entry name" value="2CSK_N"/>
    <property type="match status" value="1"/>
</dbReference>
<evidence type="ECO:0000313" key="14">
    <source>
        <dbReference type="EMBL" id="SFT05872.1"/>
    </source>
</evidence>
<dbReference type="EC" id="2.7.13.3" evidence="3"/>
<evidence type="ECO:0000313" key="15">
    <source>
        <dbReference type="Proteomes" id="UP000199392"/>
    </source>
</evidence>
<feature type="domain" description="Histidine kinase" evidence="12">
    <location>
        <begin position="259"/>
        <end position="473"/>
    </location>
</feature>
<dbReference type="Gene3D" id="3.40.190.10">
    <property type="entry name" value="Periplasmic binding protein-like II"/>
    <property type="match status" value="2"/>
</dbReference>
<dbReference type="STRING" id="311180.SAMN04488050_10973"/>
<name>A0A1I6UWR7_9RHOB</name>
<dbReference type="SMART" id="SM00387">
    <property type="entry name" value="HATPase_c"/>
    <property type="match status" value="1"/>
</dbReference>
<evidence type="ECO:0000256" key="9">
    <source>
        <dbReference type="ARBA" id="ARBA00023012"/>
    </source>
</evidence>
<evidence type="ECO:0000259" key="12">
    <source>
        <dbReference type="PROSITE" id="PS50109"/>
    </source>
</evidence>
<evidence type="ECO:0000256" key="1">
    <source>
        <dbReference type="ARBA" id="ARBA00000085"/>
    </source>
</evidence>
<evidence type="ECO:0000256" key="2">
    <source>
        <dbReference type="ARBA" id="ARBA00004370"/>
    </source>
</evidence>
<dbReference type="InterPro" id="IPR036890">
    <property type="entry name" value="HATPase_C_sf"/>
</dbReference>
<feature type="domain" description="HAMP" evidence="13">
    <location>
        <begin position="200"/>
        <end position="251"/>
    </location>
</feature>
<keyword evidence="8 11" id="KW-1133">Transmembrane helix</keyword>
<dbReference type="Pfam" id="PF02518">
    <property type="entry name" value="HATPase_c"/>
    <property type="match status" value="1"/>
</dbReference>
<dbReference type="AlphaFoldDB" id="A0A1I6UWR7"/>
<evidence type="ECO:0000256" key="5">
    <source>
        <dbReference type="ARBA" id="ARBA00022679"/>
    </source>
</evidence>
<dbReference type="SUPFAM" id="SSF55874">
    <property type="entry name" value="ATPase domain of HSP90 chaperone/DNA topoisomerase II/histidine kinase"/>
    <property type="match status" value="1"/>
</dbReference>
<evidence type="ECO:0000256" key="3">
    <source>
        <dbReference type="ARBA" id="ARBA00012438"/>
    </source>
</evidence>
<sequence length="819" mass="87466">MMRPEPGHVRHPARGSLSRRLFGLLCAGVGAVYLLLLAFSYAESGLRADQTYDRLLRSAALSMLERVQMRPDETGDPRLWVDLPAAAFDTLAFAPDDRVFYRVHSRAGEELTGNPRLPMPKRTMSSEPYLYTATWSGEPVRFLVQSRALLTEQGEIWVTLQLGQTRLARDADALRAFGWSALTLTAVAVLCLALVPLAARRALAPLRGLSHDLEARHPDDLGPLDGPSPREVAGLVKALNGFMSRLTAMQRRSERFIADVAHQMRTGINAVDAEVQMASEAASLADVRERLARARSQSARTMRLTNQLLSHAMVIHRAEAQPAQALDLRALVREVLVEVLAAPQFAAMDLSFEDALPEPAPTILGDPVSLREALRNLLENAVQHGGANVGVTVTLALVSADSIALRVSDTGPGLAEEERLRVLERFRASGATGGSGLGLAIVAEVAQAHDAELTIDTAASGGLAVTVTFPGASPAPQGGPSRRDALLLLAAAPLVLGAALPGAARADATLTIWSATDAQIIAPILDAFRDAHPDISFRYRDFDTQALYSAVLASGPGGAAPDVVISPALDLQVQLVNEGLARPLPRRAVQAESAANWRGELFGFTLEPEVIVLNPAAFAALPRPRSHAGLADLIRDNPAVFAGRLGTYDIRRSGIGYLLSAQAATLGPDHARLTEIMGHTGTQLFETTADMVRAVAEGEILLATGVLGSYAAALVSADERAEILLLEDYNLAVPRTAFISRDATQPEAAARFIEFLLAPAGQAALARAPGLAPLTGPDWLSSTERASLLTLQPGPGMLLWQDRMKRQGFLADWVRSITP</sequence>
<dbReference type="Gene3D" id="1.10.287.130">
    <property type="match status" value="1"/>
</dbReference>
<dbReference type="GO" id="GO:0005886">
    <property type="term" value="C:plasma membrane"/>
    <property type="evidence" value="ECO:0007669"/>
    <property type="project" value="TreeGrafter"/>
</dbReference>
<dbReference type="Proteomes" id="UP000199392">
    <property type="component" value="Unassembled WGS sequence"/>
</dbReference>
<dbReference type="Pfam" id="PF13531">
    <property type="entry name" value="SBP_bac_11"/>
    <property type="match status" value="1"/>
</dbReference>
<dbReference type="SUPFAM" id="SSF53850">
    <property type="entry name" value="Periplasmic binding protein-like II"/>
    <property type="match status" value="1"/>
</dbReference>
<keyword evidence="9" id="KW-0902">Two-component regulatory system</keyword>
<dbReference type="Gene3D" id="3.30.565.10">
    <property type="entry name" value="Histidine kinase-like ATPase, C-terminal domain"/>
    <property type="match status" value="1"/>
</dbReference>
<reference evidence="15" key="1">
    <citation type="submission" date="2016-10" db="EMBL/GenBank/DDBJ databases">
        <authorList>
            <person name="Varghese N."/>
            <person name="Submissions S."/>
        </authorList>
    </citation>
    <scope>NUCLEOTIDE SEQUENCE [LARGE SCALE GENOMIC DNA]</scope>
    <source>
        <strain evidence="15">DSM 26894</strain>
    </source>
</reference>
<dbReference type="CDD" id="cd00082">
    <property type="entry name" value="HisKA"/>
    <property type="match status" value="1"/>
</dbReference>
<comment type="subcellular location">
    <subcellularLocation>
        <location evidence="2">Membrane</location>
    </subcellularLocation>
</comment>
<dbReference type="InterPro" id="IPR004358">
    <property type="entry name" value="Sig_transdc_His_kin-like_C"/>
</dbReference>
<keyword evidence="15" id="KW-1185">Reference proteome</keyword>
<dbReference type="InterPro" id="IPR005467">
    <property type="entry name" value="His_kinase_dom"/>
</dbReference>
<dbReference type="InterPro" id="IPR036097">
    <property type="entry name" value="HisK_dim/P_sf"/>
</dbReference>
<dbReference type="InterPro" id="IPR003660">
    <property type="entry name" value="HAMP_dom"/>
</dbReference>
<dbReference type="EMBL" id="FOZW01000009">
    <property type="protein sequence ID" value="SFT05872.1"/>
    <property type="molecule type" value="Genomic_DNA"/>
</dbReference>
<dbReference type="PRINTS" id="PR00344">
    <property type="entry name" value="BCTRLSENSOR"/>
</dbReference>
<evidence type="ECO:0000259" key="13">
    <source>
        <dbReference type="PROSITE" id="PS50885"/>
    </source>
</evidence>
<keyword evidence="10 11" id="KW-0472">Membrane</keyword>
<dbReference type="PROSITE" id="PS50885">
    <property type="entry name" value="HAMP"/>
    <property type="match status" value="1"/>
</dbReference>
<organism evidence="14 15">
    <name type="scientific">Alloyangia pacifica</name>
    <dbReference type="NCBI Taxonomy" id="311180"/>
    <lineage>
        <taxon>Bacteria</taxon>
        <taxon>Pseudomonadati</taxon>
        <taxon>Pseudomonadota</taxon>
        <taxon>Alphaproteobacteria</taxon>
        <taxon>Rhodobacterales</taxon>
        <taxon>Roseobacteraceae</taxon>
        <taxon>Alloyangia</taxon>
    </lineage>
</organism>
<dbReference type="GO" id="GO:0000155">
    <property type="term" value="F:phosphorelay sensor kinase activity"/>
    <property type="evidence" value="ECO:0007669"/>
    <property type="project" value="InterPro"/>
</dbReference>
<feature type="transmembrane region" description="Helical" evidence="11">
    <location>
        <begin position="176"/>
        <end position="199"/>
    </location>
</feature>
<dbReference type="InterPro" id="IPR003661">
    <property type="entry name" value="HisK_dim/P_dom"/>
</dbReference>
<comment type="catalytic activity">
    <reaction evidence="1">
        <text>ATP + protein L-histidine = ADP + protein N-phospho-L-histidine.</text>
        <dbReference type="EC" id="2.7.13.3"/>
    </reaction>
</comment>
<evidence type="ECO:0000256" key="10">
    <source>
        <dbReference type="ARBA" id="ARBA00023136"/>
    </source>
</evidence>
<dbReference type="InterPro" id="IPR050428">
    <property type="entry name" value="TCS_sensor_his_kinase"/>
</dbReference>
<dbReference type="PANTHER" id="PTHR45436:SF1">
    <property type="entry name" value="SENSOR PROTEIN QSEC"/>
    <property type="match status" value="1"/>
</dbReference>
<evidence type="ECO:0000256" key="11">
    <source>
        <dbReference type="SAM" id="Phobius"/>
    </source>
</evidence>
<evidence type="ECO:0000256" key="7">
    <source>
        <dbReference type="ARBA" id="ARBA00022777"/>
    </source>
</evidence>
<dbReference type="CDD" id="cd00075">
    <property type="entry name" value="HATPase"/>
    <property type="match status" value="1"/>
</dbReference>
<feature type="transmembrane region" description="Helical" evidence="11">
    <location>
        <begin position="21"/>
        <end position="42"/>
    </location>
</feature>
<protein>
    <recommendedName>
        <fullName evidence="3">histidine kinase</fullName>
        <ecNumber evidence="3">2.7.13.3</ecNumber>
    </recommendedName>
</protein>
<evidence type="ECO:0000256" key="4">
    <source>
        <dbReference type="ARBA" id="ARBA00022553"/>
    </source>
</evidence>
<dbReference type="PROSITE" id="PS50109">
    <property type="entry name" value="HIS_KIN"/>
    <property type="match status" value="1"/>
</dbReference>
<dbReference type="SUPFAM" id="SSF47384">
    <property type="entry name" value="Homodimeric domain of signal transducing histidine kinase"/>
    <property type="match status" value="1"/>
</dbReference>
<gene>
    <name evidence="14" type="ORF">SAMN04488050_10973</name>
</gene>
<accession>A0A1I6UWR7</accession>
<keyword evidence="7 14" id="KW-0418">Kinase</keyword>
<proteinExistence type="predicted"/>
<dbReference type="PANTHER" id="PTHR45436">
    <property type="entry name" value="SENSOR HISTIDINE KINASE YKOH"/>
    <property type="match status" value="1"/>
</dbReference>
<dbReference type="InterPro" id="IPR013727">
    <property type="entry name" value="2CSK_N"/>
</dbReference>
<keyword evidence="5" id="KW-0808">Transferase</keyword>
<dbReference type="OrthoDB" id="8673316at2"/>
<keyword evidence="4" id="KW-0597">Phosphoprotein</keyword>